<sequence length="322" mass="36819">MIFGEWALALNIFTITVLAFIIANIFVSIIFWSVKSNIQNYTVSTRKSLLWLCVLLPWITALTVTLFFSPIFQSGAMFVWLTELAHWHHHEVFYFLSWHSISLIVFFGFSIYIATQSLVLAYKNHHQIGLLRTLATKKSENVLVIDSSIPTAFTGGLIKPSCFVSTGLIEQLNSDDVEIIIQHELAHLHYADPLKKWLFSFFSAYFTPNINKMLKSLMAISMEQAADSFFVKNQQQAQNVASTLVRFTKLAAKYSVHKQYKNELLVHFCRQSIEQRVLQLLSNTQFKPFPMKVILLGIILLSVISTTSVDSLHHAIETLFNH</sequence>
<protein>
    <recommendedName>
        <fullName evidence="2">Peptidase M56 domain-containing protein</fullName>
    </recommendedName>
</protein>
<gene>
    <name evidence="3" type="ORF">FCS21_14735</name>
</gene>
<accession>A0A8H2JM95</accession>
<keyword evidence="1" id="KW-1133">Transmembrane helix</keyword>
<evidence type="ECO:0000256" key="1">
    <source>
        <dbReference type="SAM" id="Phobius"/>
    </source>
</evidence>
<dbReference type="Gene3D" id="3.30.2010.10">
    <property type="entry name" value="Metalloproteases ('zincins'), catalytic domain"/>
    <property type="match status" value="1"/>
</dbReference>
<organism evidence="3 4">
    <name type="scientific">Colwellia ponticola</name>
    <dbReference type="NCBI Taxonomy" id="2304625"/>
    <lineage>
        <taxon>Bacteria</taxon>
        <taxon>Pseudomonadati</taxon>
        <taxon>Pseudomonadota</taxon>
        <taxon>Gammaproteobacteria</taxon>
        <taxon>Alteromonadales</taxon>
        <taxon>Colwelliaceae</taxon>
        <taxon>Colwellia</taxon>
    </lineage>
</organism>
<proteinExistence type="predicted"/>
<evidence type="ECO:0000259" key="2">
    <source>
        <dbReference type="Pfam" id="PF05569"/>
    </source>
</evidence>
<keyword evidence="4" id="KW-1185">Reference proteome</keyword>
<dbReference type="CDD" id="cd07326">
    <property type="entry name" value="M56_BlaR1_MecR1_like"/>
    <property type="match status" value="1"/>
</dbReference>
<feature type="transmembrane region" description="Helical" evidence="1">
    <location>
        <begin position="293"/>
        <end position="316"/>
    </location>
</feature>
<feature type="transmembrane region" description="Helical" evidence="1">
    <location>
        <begin position="49"/>
        <end position="72"/>
    </location>
</feature>
<dbReference type="AlphaFoldDB" id="A0A8H2JM95"/>
<keyword evidence="1" id="KW-0472">Membrane</keyword>
<dbReference type="InterPro" id="IPR052173">
    <property type="entry name" value="Beta-lactam_resp_regulator"/>
</dbReference>
<dbReference type="PANTHER" id="PTHR34978:SF3">
    <property type="entry name" value="SLR0241 PROTEIN"/>
    <property type="match status" value="1"/>
</dbReference>
<comment type="caution">
    <text evidence="3">The sequence shown here is derived from an EMBL/GenBank/DDBJ whole genome shotgun (WGS) entry which is preliminary data.</text>
</comment>
<dbReference type="PANTHER" id="PTHR34978">
    <property type="entry name" value="POSSIBLE SENSOR-TRANSDUCER PROTEIN BLAR"/>
    <property type="match status" value="1"/>
</dbReference>
<dbReference type="Pfam" id="PF05569">
    <property type="entry name" value="Peptidase_M56"/>
    <property type="match status" value="1"/>
</dbReference>
<dbReference type="InterPro" id="IPR008756">
    <property type="entry name" value="Peptidase_M56"/>
</dbReference>
<feature type="transmembrane region" description="Helical" evidence="1">
    <location>
        <begin position="92"/>
        <end position="114"/>
    </location>
</feature>
<evidence type="ECO:0000313" key="4">
    <source>
        <dbReference type="Proteomes" id="UP000307702"/>
    </source>
</evidence>
<feature type="domain" description="Peptidase M56" evidence="2">
    <location>
        <begin position="16"/>
        <end position="277"/>
    </location>
</feature>
<feature type="transmembrane region" description="Helical" evidence="1">
    <location>
        <begin position="6"/>
        <end position="34"/>
    </location>
</feature>
<dbReference type="Proteomes" id="UP000307702">
    <property type="component" value="Unassembled WGS sequence"/>
</dbReference>
<keyword evidence="1" id="KW-0812">Transmembrane</keyword>
<evidence type="ECO:0000313" key="3">
    <source>
        <dbReference type="EMBL" id="TMM42422.1"/>
    </source>
</evidence>
<reference evidence="3 4" key="1">
    <citation type="submission" date="2019-05" db="EMBL/GenBank/DDBJ databases">
        <title>Colwellia ponticola sp. nov., isolated from seawater.</title>
        <authorList>
            <person name="Yoon J.-H."/>
        </authorList>
    </citation>
    <scope>NUCLEOTIDE SEQUENCE [LARGE SCALE GENOMIC DNA]</scope>
    <source>
        <strain evidence="3 4">OISW-25</strain>
    </source>
</reference>
<dbReference type="EMBL" id="SZVP01000018">
    <property type="protein sequence ID" value="TMM42422.1"/>
    <property type="molecule type" value="Genomic_DNA"/>
</dbReference>
<dbReference type="OrthoDB" id="7057814at2"/>
<dbReference type="RefSeq" id="WP_138624309.1">
    <property type="nucleotide sequence ID" value="NZ_SZVP01000018.1"/>
</dbReference>
<name>A0A8H2JM95_9GAMM</name>